<gene>
    <name evidence="2" type="ORF">SAMN04489724_4649</name>
</gene>
<feature type="transmembrane region" description="Helical" evidence="1">
    <location>
        <begin position="143"/>
        <end position="165"/>
    </location>
</feature>
<sequence>MSQTNNFIFKGLRIVAWIIFVGLCIEAGGLIVNFIFSLYNPDFVSKLYQKLDLSELYAQSKWVFFSMYSFVISIAVLKAVLFYVIIKLVTEINLIKPFNEVVPKQIFKISYYTLSIGLLSYLARQTVQNLGHRGYSLDMLNEFWVDSSAFIMMAGIVYVIGIIFARGVEIQNENELTV</sequence>
<evidence type="ECO:0000256" key="1">
    <source>
        <dbReference type="SAM" id="Phobius"/>
    </source>
</evidence>
<accession>A0A1I7E0G6</accession>
<dbReference type="InterPro" id="IPR021354">
    <property type="entry name" value="DUF2975"/>
</dbReference>
<proteinExistence type="predicted"/>
<dbReference type="Proteomes" id="UP000199673">
    <property type="component" value="Unassembled WGS sequence"/>
</dbReference>
<evidence type="ECO:0008006" key="4">
    <source>
        <dbReference type="Google" id="ProtNLM"/>
    </source>
</evidence>
<evidence type="ECO:0000313" key="2">
    <source>
        <dbReference type="EMBL" id="SFU17428.1"/>
    </source>
</evidence>
<keyword evidence="3" id="KW-1185">Reference proteome</keyword>
<feature type="transmembrane region" description="Helical" evidence="1">
    <location>
        <begin position="106"/>
        <end position="123"/>
    </location>
</feature>
<keyword evidence="1" id="KW-0472">Membrane</keyword>
<protein>
    <recommendedName>
        <fullName evidence="4">DUF2975 domain-containing protein</fullName>
    </recommendedName>
</protein>
<evidence type="ECO:0000313" key="3">
    <source>
        <dbReference type="Proteomes" id="UP000199673"/>
    </source>
</evidence>
<feature type="transmembrane region" description="Helical" evidence="1">
    <location>
        <begin position="12"/>
        <end position="36"/>
    </location>
</feature>
<feature type="transmembrane region" description="Helical" evidence="1">
    <location>
        <begin position="62"/>
        <end position="86"/>
    </location>
</feature>
<keyword evidence="1" id="KW-0812">Transmembrane</keyword>
<dbReference type="AlphaFoldDB" id="A0A1I7E0G6"/>
<dbReference type="RefSeq" id="WP_091697724.1">
    <property type="nucleotide sequence ID" value="NZ_FPBF01000009.1"/>
</dbReference>
<organism evidence="2 3">
    <name type="scientific">Algoriphagus locisalis</name>
    <dbReference type="NCBI Taxonomy" id="305507"/>
    <lineage>
        <taxon>Bacteria</taxon>
        <taxon>Pseudomonadati</taxon>
        <taxon>Bacteroidota</taxon>
        <taxon>Cytophagia</taxon>
        <taxon>Cytophagales</taxon>
        <taxon>Cyclobacteriaceae</taxon>
        <taxon>Algoriphagus</taxon>
    </lineage>
</organism>
<keyword evidence="1" id="KW-1133">Transmembrane helix</keyword>
<dbReference type="EMBL" id="FPBF01000009">
    <property type="protein sequence ID" value="SFU17428.1"/>
    <property type="molecule type" value="Genomic_DNA"/>
</dbReference>
<name>A0A1I7E0G6_9BACT</name>
<dbReference type="STRING" id="305507.SAMN04489724_4649"/>
<dbReference type="OrthoDB" id="672524at2"/>
<reference evidence="3" key="1">
    <citation type="submission" date="2016-10" db="EMBL/GenBank/DDBJ databases">
        <authorList>
            <person name="Varghese N."/>
            <person name="Submissions S."/>
        </authorList>
    </citation>
    <scope>NUCLEOTIDE SEQUENCE [LARGE SCALE GENOMIC DNA]</scope>
    <source>
        <strain evidence="3">DSM 23445</strain>
    </source>
</reference>
<dbReference type="Pfam" id="PF11188">
    <property type="entry name" value="DUF2975"/>
    <property type="match status" value="1"/>
</dbReference>